<dbReference type="GO" id="GO:0016887">
    <property type="term" value="F:ATP hydrolysis activity"/>
    <property type="evidence" value="ECO:0007669"/>
    <property type="project" value="InterPro"/>
</dbReference>
<dbReference type="Pfam" id="PF25872">
    <property type="entry name" value="HTH_77"/>
    <property type="match status" value="1"/>
</dbReference>
<dbReference type="InterPro" id="IPR058852">
    <property type="entry name" value="HTH_77"/>
</dbReference>
<dbReference type="SUPFAM" id="SSF46894">
    <property type="entry name" value="C-terminal effector domain of the bipartite response regulators"/>
    <property type="match status" value="1"/>
</dbReference>
<dbReference type="SMART" id="SM01043">
    <property type="entry name" value="BTAD"/>
    <property type="match status" value="1"/>
</dbReference>
<dbReference type="FunFam" id="1.25.40.10:FF:000222">
    <property type="entry name" value="SARP family transcriptional regulator"/>
    <property type="match status" value="1"/>
</dbReference>
<dbReference type="PANTHER" id="PTHR47691:SF3">
    <property type="entry name" value="HTH-TYPE TRANSCRIPTIONAL REGULATOR RV0890C-RELATED"/>
    <property type="match status" value="1"/>
</dbReference>
<dbReference type="InterPro" id="IPR001867">
    <property type="entry name" value="OmpR/PhoB-type_DNA-bd"/>
</dbReference>
<feature type="domain" description="OmpR/PhoB-type" evidence="6">
    <location>
        <begin position="5"/>
        <end position="106"/>
    </location>
</feature>
<accession>A0A2S6GE80</accession>
<dbReference type="Pfam" id="PF13401">
    <property type="entry name" value="AAA_22"/>
    <property type="match status" value="1"/>
</dbReference>
<keyword evidence="2" id="KW-0805">Transcription regulation</keyword>
<dbReference type="Pfam" id="PF00486">
    <property type="entry name" value="Trans_reg_C"/>
    <property type="match status" value="1"/>
</dbReference>
<dbReference type="InterPro" id="IPR049945">
    <property type="entry name" value="AAA_22"/>
</dbReference>
<dbReference type="Pfam" id="PF03704">
    <property type="entry name" value="BTAD"/>
    <property type="match status" value="1"/>
</dbReference>
<dbReference type="PROSITE" id="PS51755">
    <property type="entry name" value="OMPR_PHOB"/>
    <property type="match status" value="1"/>
</dbReference>
<protein>
    <submittedName>
        <fullName evidence="7">Putative ATPase</fullName>
    </submittedName>
</protein>
<evidence type="ECO:0000313" key="7">
    <source>
        <dbReference type="EMBL" id="PPK63542.1"/>
    </source>
</evidence>
<keyword evidence="4" id="KW-0804">Transcription</keyword>
<proteinExistence type="inferred from homology"/>
<dbReference type="CDD" id="cd15831">
    <property type="entry name" value="BTAD"/>
    <property type="match status" value="1"/>
</dbReference>
<dbReference type="GO" id="GO:0003677">
    <property type="term" value="F:DNA binding"/>
    <property type="evidence" value="ECO:0007669"/>
    <property type="project" value="UniProtKB-UniRule"/>
</dbReference>
<evidence type="ECO:0000256" key="1">
    <source>
        <dbReference type="ARBA" id="ARBA00005820"/>
    </source>
</evidence>
<evidence type="ECO:0000256" key="4">
    <source>
        <dbReference type="ARBA" id="ARBA00023163"/>
    </source>
</evidence>
<organism evidence="7 8">
    <name type="scientific">Actinokineospora auranticolor</name>
    <dbReference type="NCBI Taxonomy" id="155976"/>
    <lineage>
        <taxon>Bacteria</taxon>
        <taxon>Bacillati</taxon>
        <taxon>Actinomycetota</taxon>
        <taxon>Actinomycetes</taxon>
        <taxon>Pseudonocardiales</taxon>
        <taxon>Pseudonocardiaceae</taxon>
        <taxon>Actinokineospora</taxon>
    </lineage>
</organism>
<dbReference type="InterPro" id="IPR005158">
    <property type="entry name" value="BTAD"/>
</dbReference>
<dbReference type="AlphaFoldDB" id="A0A2S6GE80"/>
<dbReference type="GO" id="GO:0006355">
    <property type="term" value="P:regulation of DNA-templated transcription"/>
    <property type="evidence" value="ECO:0007669"/>
    <property type="project" value="InterPro"/>
</dbReference>
<dbReference type="InterPro" id="IPR011990">
    <property type="entry name" value="TPR-like_helical_dom_sf"/>
</dbReference>
<evidence type="ECO:0000259" key="6">
    <source>
        <dbReference type="PROSITE" id="PS51755"/>
    </source>
</evidence>
<dbReference type="InterPro" id="IPR036388">
    <property type="entry name" value="WH-like_DNA-bd_sf"/>
</dbReference>
<dbReference type="SUPFAM" id="SSF48452">
    <property type="entry name" value="TPR-like"/>
    <property type="match status" value="2"/>
</dbReference>
<feature type="DNA-binding region" description="OmpR/PhoB-type" evidence="5">
    <location>
        <begin position="5"/>
        <end position="106"/>
    </location>
</feature>
<dbReference type="InterPro" id="IPR027417">
    <property type="entry name" value="P-loop_NTPase"/>
</dbReference>
<dbReference type="PRINTS" id="PR00364">
    <property type="entry name" value="DISEASERSIST"/>
</dbReference>
<dbReference type="PANTHER" id="PTHR47691">
    <property type="entry name" value="REGULATOR-RELATED"/>
    <property type="match status" value="1"/>
</dbReference>
<sequence length="1074" mass="114334">MPAANPVATSGKLWRVQVAILGPLRLDHGAGAAVALGGTRLRMLLTLLALHADRVVPAPALIDGLWGTEPPADATNALQSLVSRLRRAVQTDGLIQSHPAGYRLVLDPDDVDAHRFERLAAEGRAALRDGRFPEAAKTLRAALALWQGPPLSGTEDAPFAAAAIDRLAELKAAAVEDLLESDVRAGRHVEVIPELRTLVAEHPLRERLSALLVRALFLAGRQADALAAYERVRQVLDDQLGVEPSPELRDLHLAVLRGDIEPAPAPRRAVNAALTSFVGRHAELREVTRSLGEARLVTLVGPGGAGKTRLSREVVAGLDEVTWFVELAGVRSAEDVPVATLSALGVREIRLMENHTATGPRPSTGVDRLVEVLGGQRGVLVLDNCEHLITAAALLADLLLAGCPRLRVLATSREPLAITGEVVYPLGPLGLPAENAEAGEVAAADAVRLFTDRARSASPGFEVDAANAGAVGEICRRLDGLPLALELAAARLRSMTVGQVAERLDDRFRLLTGGNRTALPRHRTLRAVVEWSWDLLEKPERLVATRLSVFPAPADLAAITAVAAEDGESLPAEDVVYVLATLVEKSIVVADEGRDGRVRYRMLETVRAYAAERLTEYGDGDRVRAGYCAYFLDLLAEAEPYLRGAEQVRWLARLLADHENLLAALRYAIAARDADVAHRLAVSSGWFWMVSGSHREAMNMIAEVVEVAGPAPAHARAALRALAVFAHAGGGLPDREVIREVRKELVDTDAIAHYPIMAMLEPMLAAFSGAVDEALAGLRRSAEHPDPWVRGLARLGSAFLLENQGDLAEAEADAELALVLFRELGDRWGQAMAIGQVSERRALRGDLTGAVAATEEAVRLVAELGAADELPGLMGRLAIQQGRAGDVDLAVRTLESALALARERGSEETQALLLAWLATAERLRGNLAAAREHFAVADRWLRDAPGHNGHWQSMFGTVRAQLAQAAGDHDAAFAAMGEALDGLADIPDMPHFGAIGEVAALVLAGRGDAVAAARMLGVAAAVRGEPDLGSPELAELRAKLDEVLGVDGRVAGYESGLALGQAAAFEELKRVLGR</sequence>
<evidence type="ECO:0000256" key="5">
    <source>
        <dbReference type="PROSITE-ProRule" id="PRU01091"/>
    </source>
</evidence>
<dbReference type="Gene3D" id="1.25.40.10">
    <property type="entry name" value="Tetratricopeptide repeat domain"/>
    <property type="match status" value="2"/>
</dbReference>
<dbReference type="Proteomes" id="UP000239203">
    <property type="component" value="Unassembled WGS sequence"/>
</dbReference>
<comment type="similarity">
    <text evidence="1">Belongs to the AfsR/DnrI/RedD regulatory family.</text>
</comment>
<dbReference type="SUPFAM" id="SSF52540">
    <property type="entry name" value="P-loop containing nucleoside triphosphate hydrolases"/>
    <property type="match status" value="1"/>
</dbReference>
<reference evidence="7 8" key="1">
    <citation type="submission" date="2018-02" db="EMBL/GenBank/DDBJ databases">
        <title>Genomic Encyclopedia of Archaeal and Bacterial Type Strains, Phase II (KMG-II): from individual species to whole genera.</title>
        <authorList>
            <person name="Goeker M."/>
        </authorList>
    </citation>
    <scope>NUCLEOTIDE SEQUENCE [LARGE SCALE GENOMIC DNA]</scope>
    <source>
        <strain evidence="7 8">YU 961-1</strain>
    </source>
</reference>
<name>A0A2S6GE80_9PSEU</name>
<dbReference type="SMART" id="SM00862">
    <property type="entry name" value="Trans_reg_C"/>
    <property type="match status" value="1"/>
</dbReference>
<dbReference type="Gene3D" id="3.40.50.300">
    <property type="entry name" value="P-loop containing nucleotide triphosphate hydrolases"/>
    <property type="match status" value="1"/>
</dbReference>
<dbReference type="Gene3D" id="1.10.10.10">
    <property type="entry name" value="Winged helix-like DNA-binding domain superfamily/Winged helix DNA-binding domain"/>
    <property type="match status" value="1"/>
</dbReference>
<evidence type="ECO:0000256" key="3">
    <source>
        <dbReference type="ARBA" id="ARBA00023125"/>
    </source>
</evidence>
<gene>
    <name evidence="7" type="ORF">CLV40_12769</name>
</gene>
<evidence type="ECO:0000256" key="2">
    <source>
        <dbReference type="ARBA" id="ARBA00023015"/>
    </source>
</evidence>
<comment type="caution">
    <text evidence="7">The sequence shown here is derived from an EMBL/GenBank/DDBJ whole genome shotgun (WGS) entry which is preliminary data.</text>
</comment>
<dbReference type="GO" id="GO:0000160">
    <property type="term" value="P:phosphorelay signal transduction system"/>
    <property type="evidence" value="ECO:0007669"/>
    <property type="project" value="InterPro"/>
</dbReference>
<keyword evidence="8" id="KW-1185">Reference proteome</keyword>
<dbReference type="EMBL" id="PTIX01000027">
    <property type="protein sequence ID" value="PPK63542.1"/>
    <property type="molecule type" value="Genomic_DNA"/>
</dbReference>
<dbReference type="InterPro" id="IPR016032">
    <property type="entry name" value="Sig_transdc_resp-reg_C-effctor"/>
</dbReference>
<evidence type="ECO:0000313" key="8">
    <source>
        <dbReference type="Proteomes" id="UP000239203"/>
    </source>
</evidence>
<keyword evidence="3 5" id="KW-0238">DNA-binding</keyword>